<comment type="caution">
    <text evidence="1">The sequence shown here is derived from an EMBL/GenBank/DDBJ whole genome shotgun (WGS) entry which is preliminary data.</text>
</comment>
<dbReference type="EMBL" id="JRES01000058">
    <property type="protein sequence ID" value="KNC34523.1"/>
    <property type="molecule type" value="Genomic_DNA"/>
</dbReference>
<dbReference type="Proteomes" id="UP000037069">
    <property type="component" value="Unassembled WGS sequence"/>
</dbReference>
<accession>A0A0L0CQ86</accession>
<evidence type="ECO:0000313" key="2">
    <source>
        <dbReference type="Proteomes" id="UP000037069"/>
    </source>
</evidence>
<gene>
    <name evidence="1" type="ORF">FF38_04192</name>
</gene>
<reference evidence="1 2" key="1">
    <citation type="journal article" date="2015" name="Nat. Commun.">
        <title>Lucilia cuprina genome unlocks parasitic fly biology to underpin future interventions.</title>
        <authorList>
            <person name="Anstead C.A."/>
            <person name="Korhonen P.K."/>
            <person name="Young N.D."/>
            <person name="Hall R.S."/>
            <person name="Jex A.R."/>
            <person name="Murali S.C."/>
            <person name="Hughes D.S."/>
            <person name="Lee S.F."/>
            <person name="Perry T."/>
            <person name="Stroehlein A.J."/>
            <person name="Ansell B.R."/>
            <person name="Breugelmans B."/>
            <person name="Hofmann A."/>
            <person name="Qu J."/>
            <person name="Dugan S."/>
            <person name="Lee S.L."/>
            <person name="Chao H."/>
            <person name="Dinh H."/>
            <person name="Han Y."/>
            <person name="Doddapaneni H.V."/>
            <person name="Worley K.C."/>
            <person name="Muzny D.M."/>
            <person name="Ioannidis P."/>
            <person name="Waterhouse R.M."/>
            <person name="Zdobnov E.M."/>
            <person name="James P.J."/>
            <person name="Bagnall N.H."/>
            <person name="Kotze A.C."/>
            <person name="Gibbs R.A."/>
            <person name="Richards S."/>
            <person name="Batterham P."/>
            <person name="Gasser R.B."/>
        </authorList>
    </citation>
    <scope>NUCLEOTIDE SEQUENCE [LARGE SCALE GENOMIC DNA]</scope>
    <source>
        <strain evidence="1 2">LS</strain>
        <tissue evidence="1">Full body</tissue>
    </source>
</reference>
<organism evidence="1 2">
    <name type="scientific">Lucilia cuprina</name>
    <name type="common">Green bottle fly</name>
    <name type="synonym">Australian sheep blowfly</name>
    <dbReference type="NCBI Taxonomy" id="7375"/>
    <lineage>
        <taxon>Eukaryota</taxon>
        <taxon>Metazoa</taxon>
        <taxon>Ecdysozoa</taxon>
        <taxon>Arthropoda</taxon>
        <taxon>Hexapoda</taxon>
        <taxon>Insecta</taxon>
        <taxon>Pterygota</taxon>
        <taxon>Neoptera</taxon>
        <taxon>Endopterygota</taxon>
        <taxon>Diptera</taxon>
        <taxon>Brachycera</taxon>
        <taxon>Muscomorpha</taxon>
        <taxon>Oestroidea</taxon>
        <taxon>Calliphoridae</taxon>
        <taxon>Luciliinae</taxon>
        <taxon>Lucilia</taxon>
    </lineage>
</organism>
<proteinExistence type="predicted"/>
<protein>
    <submittedName>
        <fullName evidence="1">Uncharacterized protein</fullName>
    </submittedName>
</protein>
<keyword evidence="2" id="KW-1185">Reference proteome</keyword>
<feature type="non-terminal residue" evidence="1">
    <location>
        <position position="1"/>
    </location>
</feature>
<sequence>RKLVILINNYLSNEYNKILKIKESDLRGVLVVNCLLHIVKICSVSSKSIFWIFKIFTKHLHKHLEN</sequence>
<name>A0A0L0CQ86_LUCCU</name>
<evidence type="ECO:0000313" key="1">
    <source>
        <dbReference type="EMBL" id="KNC34523.1"/>
    </source>
</evidence>
<dbReference type="AlphaFoldDB" id="A0A0L0CQ86"/>